<dbReference type="SUPFAM" id="SSF57850">
    <property type="entry name" value="RING/U-box"/>
    <property type="match status" value="1"/>
</dbReference>
<dbReference type="GO" id="GO:0016746">
    <property type="term" value="F:acyltransferase activity"/>
    <property type="evidence" value="ECO:0007669"/>
    <property type="project" value="UniProtKB-KW"/>
</dbReference>
<protein>
    <submittedName>
        <fullName evidence="11">Lysophospholipid acyltransferase</fullName>
    </submittedName>
</protein>
<evidence type="ECO:0000256" key="7">
    <source>
        <dbReference type="ARBA" id="ARBA00023315"/>
    </source>
</evidence>
<feature type="compositionally biased region" description="Polar residues" evidence="9">
    <location>
        <begin position="46"/>
        <end position="57"/>
    </location>
</feature>
<comment type="caution">
    <text evidence="11">The sequence shown here is derived from an EMBL/GenBank/DDBJ whole genome shotgun (WGS) entry which is preliminary data.</text>
</comment>
<reference evidence="11 12" key="1">
    <citation type="submission" date="2018-10" db="EMBL/GenBank/DDBJ databases">
        <authorList>
            <consortium name="IHU Genomes"/>
        </authorList>
    </citation>
    <scope>NUCLEOTIDE SEQUENCE [LARGE SCALE GENOMIC DNA]</scope>
    <source>
        <strain evidence="11 12">A1</strain>
    </source>
</reference>
<name>A0A5K0U7D6_9VIRU</name>
<keyword evidence="6" id="KW-0472">Membrane</keyword>
<dbReference type="Gene3D" id="3.30.40.10">
    <property type="entry name" value="Zinc/RING finger domain, C3HC4 (zinc finger)"/>
    <property type="match status" value="1"/>
</dbReference>
<evidence type="ECO:0000256" key="9">
    <source>
        <dbReference type="SAM" id="MobiDB-lite"/>
    </source>
</evidence>
<evidence type="ECO:0000259" key="10">
    <source>
        <dbReference type="PROSITE" id="PS50089"/>
    </source>
</evidence>
<evidence type="ECO:0000256" key="2">
    <source>
        <dbReference type="ARBA" id="ARBA00022679"/>
    </source>
</evidence>
<evidence type="ECO:0000313" key="11">
    <source>
        <dbReference type="EMBL" id="VBB17838.1"/>
    </source>
</evidence>
<dbReference type="SMART" id="SM00563">
    <property type="entry name" value="PlsC"/>
    <property type="match status" value="1"/>
</dbReference>
<keyword evidence="8" id="KW-0479">Metal-binding</keyword>
<keyword evidence="8" id="KW-0862">Zinc</keyword>
<dbReference type="PANTHER" id="PTHR23063:SF52">
    <property type="entry name" value="LYSOPHOSPHATIDYLCHOLINE ACYLTRANSFERASE"/>
    <property type="match status" value="1"/>
</dbReference>
<feature type="compositionally biased region" description="Basic and acidic residues" evidence="9">
    <location>
        <begin position="27"/>
        <end position="45"/>
    </location>
</feature>
<keyword evidence="5" id="KW-0443">Lipid metabolism</keyword>
<organism evidence="11 12">
    <name type="scientific">Yasminevirus sp. GU-2018</name>
    <dbReference type="NCBI Taxonomy" id="2420051"/>
    <lineage>
        <taxon>Viruses</taxon>
        <taxon>Varidnaviria</taxon>
        <taxon>Bamfordvirae</taxon>
        <taxon>Nucleocytoviricota</taxon>
        <taxon>Megaviricetes</taxon>
        <taxon>Imitervirales</taxon>
        <taxon>Mimiviridae</taxon>
        <taxon>Klosneuvirinae</taxon>
        <taxon>Yasminevirus</taxon>
        <taxon>Yasminevirus saudimassiliense</taxon>
    </lineage>
</organism>
<gene>
    <name evidence="11" type="ORF">YASMINEVIRUS_301</name>
</gene>
<evidence type="ECO:0000256" key="5">
    <source>
        <dbReference type="ARBA" id="ARBA00023098"/>
    </source>
</evidence>
<dbReference type="InterPro" id="IPR013083">
    <property type="entry name" value="Znf_RING/FYVE/PHD"/>
</dbReference>
<keyword evidence="12" id="KW-1185">Reference proteome</keyword>
<dbReference type="PANTHER" id="PTHR23063">
    <property type="entry name" value="PHOSPHOLIPID ACYLTRANSFERASE"/>
    <property type="match status" value="1"/>
</dbReference>
<dbReference type="GO" id="GO:0008270">
    <property type="term" value="F:zinc ion binding"/>
    <property type="evidence" value="ECO:0007669"/>
    <property type="project" value="UniProtKB-KW"/>
</dbReference>
<dbReference type="Proteomes" id="UP000594342">
    <property type="component" value="Unassembled WGS sequence"/>
</dbReference>
<keyword evidence="4" id="KW-1133">Transmembrane helix</keyword>
<evidence type="ECO:0000313" key="12">
    <source>
        <dbReference type="Proteomes" id="UP000594342"/>
    </source>
</evidence>
<evidence type="ECO:0000256" key="3">
    <source>
        <dbReference type="ARBA" id="ARBA00022692"/>
    </source>
</evidence>
<keyword evidence="7 11" id="KW-0012">Acyltransferase</keyword>
<evidence type="ECO:0000256" key="8">
    <source>
        <dbReference type="PROSITE-ProRule" id="PRU00175"/>
    </source>
</evidence>
<dbReference type="SUPFAM" id="SSF69593">
    <property type="entry name" value="Glycerol-3-phosphate (1)-acyltransferase"/>
    <property type="match status" value="1"/>
</dbReference>
<dbReference type="EMBL" id="UPSH01000001">
    <property type="protein sequence ID" value="VBB17838.1"/>
    <property type="molecule type" value="Genomic_DNA"/>
</dbReference>
<dbReference type="GO" id="GO:0006629">
    <property type="term" value="P:lipid metabolic process"/>
    <property type="evidence" value="ECO:0007669"/>
    <property type="project" value="UniProtKB-KW"/>
</dbReference>
<keyword evidence="8" id="KW-0863">Zinc-finger</keyword>
<evidence type="ECO:0000256" key="6">
    <source>
        <dbReference type="ARBA" id="ARBA00023136"/>
    </source>
</evidence>
<evidence type="ECO:0000256" key="4">
    <source>
        <dbReference type="ARBA" id="ARBA00022989"/>
    </source>
</evidence>
<dbReference type="PROSITE" id="PS50089">
    <property type="entry name" value="ZF_RING_2"/>
    <property type="match status" value="1"/>
</dbReference>
<dbReference type="GO" id="GO:0016020">
    <property type="term" value="C:membrane"/>
    <property type="evidence" value="ECO:0007669"/>
    <property type="project" value="UniProtKB-SubCell"/>
</dbReference>
<dbReference type="InterPro" id="IPR002123">
    <property type="entry name" value="Plipid/glycerol_acylTrfase"/>
</dbReference>
<comment type="subcellular location">
    <subcellularLocation>
        <location evidence="1">Membrane</location>
    </subcellularLocation>
</comment>
<sequence length="390" mass="44289">MDNSKTVRKSETKPKRSGATNNNDLSKLNKSESPPEKTEHKDDNNSHIINSVNNPGSVSLKVKSTEEDIDYDKILNSICYCGVGLPWKKDEVVMMYPCEHMLHSKCYDKLKDECPLCKTPIERVMTMYDDDLHHQRFADMLSMTYYDDMSATTPGRFLDSIFDIASVFARIPFADSRKSGKEICEHVFSLNNLTMKVYGMDKLKLEKNKVFICNHVSHFEFAVIYYLLGTGFLASSIVGQSKIVDQLKQVVPLLTFARGDKNRTINIVDEMRNFVDEKGSICLFPEGLMKHPDALVRFRSGAFHVGRPVYAITIRHNNIISDGYINGFLYKLGGKRDMAMEVHILGPYYPPFSEADIEGIRHDMARVGNMVVSRVSNRDVVDKKGKKADI</sequence>
<proteinExistence type="predicted"/>
<feature type="region of interest" description="Disordered" evidence="9">
    <location>
        <begin position="1"/>
        <end position="57"/>
    </location>
</feature>
<keyword evidence="2 11" id="KW-0808">Transferase</keyword>
<evidence type="ECO:0000256" key="1">
    <source>
        <dbReference type="ARBA" id="ARBA00004370"/>
    </source>
</evidence>
<keyword evidence="3" id="KW-0812">Transmembrane</keyword>
<dbReference type="InterPro" id="IPR001841">
    <property type="entry name" value="Znf_RING"/>
</dbReference>
<dbReference type="Pfam" id="PF01553">
    <property type="entry name" value="Acyltransferase"/>
    <property type="match status" value="1"/>
</dbReference>
<feature type="domain" description="RING-type" evidence="10">
    <location>
        <begin position="78"/>
        <end position="118"/>
    </location>
</feature>
<accession>A0A5K0U7D6</accession>